<comment type="caution">
    <text evidence="1">The sequence shown here is derived from an EMBL/GenBank/DDBJ whole genome shotgun (WGS) entry which is preliminary data.</text>
</comment>
<proteinExistence type="predicted"/>
<dbReference type="AlphaFoldDB" id="A0A0R1MFX2"/>
<gene>
    <name evidence="1" type="ORF">FD46_GL001957</name>
</gene>
<keyword evidence="2" id="KW-1185">Reference proteome</keyword>
<dbReference type="Proteomes" id="UP000051686">
    <property type="component" value="Unassembled WGS sequence"/>
</dbReference>
<sequence>MYGAFVHHKEVKILAKVLENLKLIIGNETEFCVYIGTTNEDSEEESAETKYKGNGHLVIVSDNNPEISTIEHSDGTTFNIRPDMTISRISVKDSYRMDNVKYDDIKQDIVKENAL</sequence>
<protein>
    <submittedName>
        <fullName evidence="1">Uncharacterized protein</fullName>
    </submittedName>
</protein>
<evidence type="ECO:0000313" key="1">
    <source>
        <dbReference type="EMBL" id="KRL04820.1"/>
    </source>
</evidence>
<dbReference type="EMBL" id="AZEH01000039">
    <property type="protein sequence ID" value="KRL04820.1"/>
    <property type="molecule type" value="Genomic_DNA"/>
</dbReference>
<organism evidence="1 2">
    <name type="scientific">Liquorilactobacillus oeni DSM 19972</name>
    <dbReference type="NCBI Taxonomy" id="1423777"/>
    <lineage>
        <taxon>Bacteria</taxon>
        <taxon>Bacillati</taxon>
        <taxon>Bacillota</taxon>
        <taxon>Bacilli</taxon>
        <taxon>Lactobacillales</taxon>
        <taxon>Lactobacillaceae</taxon>
        <taxon>Liquorilactobacillus</taxon>
    </lineage>
</organism>
<dbReference type="PATRIC" id="fig|1423777.3.peg.2014"/>
<reference evidence="1 2" key="1">
    <citation type="journal article" date="2015" name="Genome Announc.">
        <title>Expanding the biotechnology potential of lactobacilli through comparative genomics of 213 strains and associated genera.</title>
        <authorList>
            <person name="Sun Z."/>
            <person name="Harris H.M."/>
            <person name="McCann A."/>
            <person name="Guo C."/>
            <person name="Argimon S."/>
            <person name="Zhang W."/>
            <person name="Yang X."/>
            <person name="Jeffery I.B."/>
            <person name="Cooney J.C."/>
            <person name="Kagawa T.F."/>
            <person name="Liu W."/>
            <person name="Song Y."/>
            <person name="Salvetti E."/>
            <person name="Wrobel A."/>
            <person name="Rasinkangas P."/>
            <person name="Parkhill J."/>
            <person name="Rea M.C."/>
            <person name="O'Sullivan O."/>
            <person name="Ritari J."/>
            <person name="Douillard F.P."/>
            <person name="Paul Ross R."/>
            <person name="Yang R."/>
            <person name="Briner A.E."/>
            <person name="Felis G.E."/>
            <person name="de Vos W.M."/>
            <person name="Barrangou R."/>
            <person name="Klaenhammer T.R."/>
            <person name="Caufield P.W."/>
            <person name="Cui Y."/>
            <person name="Zhang H."/>
            <person name="O'Toole P.W."/>
        </authorList>
    </citation>
    <scope>NUCLEOTIDE SEQUENCE [LARGE SCALE GENOMIC DNA]</scope>
    <source>
        <strain evidence="1 2">DSM 19972</strain>
    </source>
</reference>
<accession>A0A0R1MFX2</accession>
<name>A0A0R1MFX2_9LACO</name>
<evidence type="ECO:0000313" key="2">
    <source>
        <dbReference type="Proteomes" id="UP000051686"/>
    </source>
</evidence>